<dbReference type="STRING" id="1051891.A0A0C3ML29"/>
<dbReference type="InterPro" id="IPR019140">
    <property type="entry name" value="MCM_complex-bd"/>
</dbReference>
<sequence>MIGTSKVTPDVAQYIQDDFVNERTEGASRPDTITPQDLMLRMNLVRTLAATHHEIEVSRATWDRIKALDLSRRTRLQ</sequence>
<dbReference type="EMBL" id="KN822943">
    <property type="protein sequence ID" value="KIO34407.1"/>
    <property type="molecule type" value="Genomic_DNA"/>
</dbReference>
<keyword evidence="2" id="KW-1185">Reference proteome</keyword>
<gene>
    <name evidence="1" type="ORF">M407DRAFT_16930</name>
</gene>
<dbReference type="OrthoDB" id="3205190at2759"/>
<organism evidence="1 2">
    <name type="scientific">Tulasnella calospora MUT 4182</name>
    <dbReference type="NCBI Taxonomy" id="1051891"/>
    <lineage>
        <taxon>Eukaryota</taxon>
        <taxon>Fungi</taxon>
        <taxon>Dikarya</taxon>
        <taxon>Basidiomycota</taxon>
        <taxon>Agaricomycotina</taxon>
        <taxon>Agaricomycetes</taxon>
        <taxon>Cantharellales</taxon>
        <taxon>Tulasnellaceae</taxon>
        <taxon>Tulasnella</taxon>
    </lineage>
</organism>
<name>A0A0C3ML29_9AGAM</name>
<dbReference type="Proteomes" id="UP000054248">
    <property type="component" value="Unassembled WGS sequence"/>
</dbReference>
<protein>
    <submittedName>
        <fullName evidence="1">Uncharacterized protein</fullName>
    </submittedName>
</protein>
<reference evidence="1 2" key="1">
    <citation type="submission" date="2014-04" db="EMBL/GenBank/DDBJ databases">
        <authorList>
            <consortium name="DOE Joint Genome Institute"/>
            <person name="Kuo A."/>
            <person name="Girlanda M."/>
            <person name="Perotto S."/>
            <person name="Kohler A."/>
            <person name="Nagy L.G."/>
            <person name="Floudas D."/>
            <person name="Copeland A."/>
            <person name="Barry K.W."/>
            <person name="Cichocki N."/>
            <person name="Veneault-Fourrey C."/>
            <person name="LaButti K."/>
            <person name="Lindquist E.A."/>
            <person name="Lipzen A."/>
            <person name="Lundell T."/>
            <person name="Morin E."/>
            <person name="Murat C."/>
            <person name="Sun H."/>
            <person name="Tunlid A."/>
            <person name="Henrissat B."/>
            <person name="Grigoriev I.V."/>
            <person name="Hibbett D.S."/>
            <person name="Martin F."/>
            <person name="Nordberg H.P."/>
            <person name="Cantor M.N."/>
            <person name="Hua S.X."/>
        </authorList>
    </citation>
    <scope>NUCLEOTIDE SEQUENCE [LARGE SCALE GENOMIC DNA]</scope>
    <source>
        <strain evidence="1 2">MUT 4182</strain>
    </source>
</reference>
<proteinExistence type="predicted"/>
<dbReference type="AlphaFoldDB" id="A0A0C3ML29"/>
<evidence type="ECO:0000313" key="2">
    <source>
        <dbReference type="Proteomes" id="UP000054248"/>
    </source>
</evidence>
<accession>A0A0C3ML29</accession>
<reference evidence="2" key="2">
    <citation type="submission" date="2015-01" db="EMBL/GenBank/DDBJ databases">
        <title>Evolutionary Origins and Diversification of the Mycorrhizal Mutualists.</title>
        <authorList>
            <consortium name="DOE Joint Genome Institute"/>
            <consortium name="Mycorrhizal Genomics Consortium"/>
            <person name="Kohler A."/>
            <person name="Kuo A."/>
            <person name="Nagy L.G."/>
            <person name="Floudas D."/>
            <person name="Copeland A."/>
            <person name="Barry K.W."/>
            <person name="Cichocki N."/>
            <person name="Veneault-Fourrey C."/>
            <person name="LaButti K."/>
            <person name="Lindquist E.A."/>
            <person name="Lipzen A."/>
            <person name="Lundell T."/>
            <person name="Morin E."/>
            <person name="Murat C."/>
            <person name="Riley R."/>
            <person name="Ohm R."/>
            <person name="Sun H."/>
            <person name="Tunlid A."/>
            <person name="Henrissat B."/>
            <person name="Grigoriev I.V."/>
            <person name="Hibbett D.S."/>
            <person name="Martin F."/>
        </authorList>
    </citation>
    <scope>NUCLEOTIDE SEQUENCE [LARGE SCALE GENOMIC DNA]</scope>
    <source>
        <strain evidence="2">MUT 4182</strain>
    </source>
</reference>
<dbReference type="Pfam" id="PF09739">
    <property type="entry name" value="MCM_bind"/>
    <property type="match status" value="1"/>
</dbReference>
<dbReference type="HOGENOM" id="CLU_2639906_0_0_1"/>
<evidence type="ECO:0000313" key="1">
    <source>
        <dbReference type="EMBL" id="KIO34407.1"/>
    </source>
</evidence>